<dbReference type="OrthoDB" id="274237at2"/>
<dbReference type="Proteomes" id="UP000318384">
    <property type="component" value="Chromosome"/>
</dbReference>
<keyword evidence="3" id="KW-1185">Reference proteome</keyword>
<evidence type="ECO:0000313" key="3">
    <source>
        <dbReference type="Proteomes" id="UP000318384"/>
    </source>
</evidence>
<dbReference type="EMBL" id="CP037920">
    <property type="protein sequence ID" value="QDT98943.1"/>
    <property type="molecule type" value="Genomic_DNA"/>
</dbReference>
<sequence>MPALLMGSDDVDDLSCELENDQSLVGFEVADYPEFSENEEYDPNFDALFGEEEYREMGINPDEATQAKPGSEQKVLMLAARYAAGLPLWNNSDCYDHGPGENLLQGLLA</sequence>
<accession>A0A517W109</accession>
<reference evidence="3 4" key="1">
    <citation type="submission" date="2019-03" db="EMBL/GenBank/DDBJ databases">
        <title>Deep-cultivation of Planctomycetes and their phenomic and genomic characterization uncovers novel biology.</title>
        <authorList>
            <person name="Wiegand S."/>
            <person name="Jogler M."/>
            <person name="Boedeker C."/>
            <person name="Pinto D."/>
            <person name="Vollmers J."/>
            <person name="Rivas-Marin E."/>
            <person name="Kohn T."/>
            <person name="Peeters S.H."/>
            <person name="Heuer A."/>
            <person name="Rast P."/>
            <person name="Oberbeckmann S."/>
            <person name="Bunk B."/>
            <person name="Jeske O."/>
            <person name="Meyerdierks A."/>
            <person name="Storesund J.E."/>
            <person name="Kallscheuer N."/>
            <person name="Luecker S."/>
            <person name="Lage O.M."/>
            <person name="Pohl T."/>
            <person name="Merkel B.J."/>
            <person name="Hornburger P."/>
            <person name="Mueller R.-W."/>
            <person name="Bruemmer F."/>
            <person name="Labrenz M."/>
            <person name="Spormann A.M."/>
            <person name="Op den Camp H."/>
            <person name="Overmann J."/>
            <person name="Amann R."/>
            <person name="Jetten M.S.M."/>
            <person name="Mascher T."/>
            <person name="Medema M.H."/>
            <person name="Devos D.P."/>
            <person name="Kaster A.-K."/>
            <person name="Ovreas L."/>
            <person name="Rohde M."/>
            <person name="Galperin M.Y."/>
            <person name="Jogler C."/>
        </authorList>
    </citation>
    <scope>NUCLEOTIDE SEQUENCE [LARGE SCALE GENOMIC DNA]</scope>
    <source>
        <strain evidence="1 4">V144</strain>
        <strain evidence="2 3">V202</strain>
    </source>
</reference>
<evidence type="ECO:0000313" key="2">
    <source>
        <dbReference type="EMBL" id="QDU11581.1"/>
    </source>
</evidence>
<dbReference type="EMBL" id="CP037422">
    <property type="protein sequence ID" value="QDU11581.1"/>
    <property type="molecule type" value="Genomic_DNA"/>
</dbReference>
<dbReference type="RefSeq" id="WP_144988009.1">
    <property type="nucleotide sequence ID" value="NZ_CP037422.1"/>
</dbReference>
<accession>A0A517X246</accession>
<dbReference type="Proteomes" id="UP000318704">
    <property type="component" value="Chromosome"/>
</dbReference>
<organism evidence="1 4">
    <name type="scientific">Gimesia aquarii</name>
    <dbReference type="NCBI Taxonomy" id="2527964"/>
    <lineage>
        <taxon>Bacteria</taxon>
        <taxon>Pseudomonadati</taxon>
        <taxon>Planctomycetota</taxon>
        <taxon>Planctomycetia</taxon>
        <taxon>Planctomycetales</taxon>
        <taxon>Planctomycetaceae</taxon>
        <taxon>Gimesia</taxon>
    </lineage>
</organism>
<protein>
    <submittedName>
        <fullName evidence="1">Uncharacterized protein</fullName>
    </submittedName>
</protein>
<dbReference type="KEGG" id="gaw:V144x_44530"/>
<proteinExistence type="predicted"/>
<gene>
    <name evidence="1" type="ORF">V144x_44530</name>
    <name evidence="2" type="ORF">V202x_50050</name>
</gene>
<evidence type="ECO:0000313" key="4">
    <source>
        <dbReference type="Proteomes" id="UP000318704"/>
    </source>
</evidence>
<dbReference type="AlphaFoldDB" id="A0A517W109"/>
<evidence type="ECO:0000313" key="1">
    <source>
        <dbReference type="EMBL" id="QDT98943.1"/>
    </source>
</evidence>
<name>A0A517W109_9PLAN</name>